<organism evidence="1 2">
    <name type="scientific">Blepharisma stoltei</name>
    <dbReference type="NCBI Taxonomy" id="1481888"/>
    <lineage>
        <taxon>Eukaryota</taxon>
        <taxon>Sar</taxon>
        <taxon>Alveolata</taxon>
        <taxon>Ciliophora</taxon>
        <taxon>Postciliodesmatophora</taxon>
        <taxon>Heterotrichea</taxon>
        <taxon>Heterotrichida</taxon>
        <taxon>Blepharismidae</taxon>
        <taxon>Blepharisma</taxon>
    </lineage>
</organism>
<dbReference type="EMBL" id="CAJZBQ010000013">
    <property type="protein sequence ID" value="CAG9314856.1"/>
    <property type="molecule type" value="Genomic_DNA"/>
</dbReference>
<dbReference type="Proteomes" id="UP001162131">
    <property type="component" value="Unassembled WGS sequence"/>
</dbReference>
<evidence type="ECO:0000313" key="1">
    <source>
        <dbReference type="EMBL" id="CAG9314856.1"/>
    </source>
</evidence>
<evidence type="ECO:0000313" key="2">
    <source>
        <dbReference type="Proteomes" id="UP001162131"/>
    </source>
</evidence>
<gene>
    <name evidence="1" type="ORF">BSTOLATCC_MIC12642</name>
</gene>
<name>A0AAU9IM65_9CILI</name>
<keyword evidence="2" id="KW-1185">Reference proteome</keyword>
<protein>
    <submittedName>
        <fullName evidence="1">Uncharacterized protein</fullName>
    </submittedName>
</protein>
<dbReference type="AlphaFoldDB" id="A0AAU9IM65"/>
<reference evidence="1" key="1">
    <citation type="submission" date="2021-09" db="EMBL/GenBank/DDBJ databases">
        <authorList>
            <consortium name="AG Swart"/>
            <person name="Singh M."/>
            <person name="Singh A."/>
            <person name="Seah K."/>
            <person name="Emmerich C."/>
        </authorList>
    </citation>
    <scope>NUCLEOTIDE SEQUENCE</scope>
    <source>
        <strain evidence="1">ATCC30299</strain>
    </source>
</reference>
<accession>A0AAU9IM65</accession>
<sequence length="109" mass="12501">MANAVSFSIKQFSNYCSSESTTLSLFVDAYVTHKKSLICYRRHHHSCTFIELCMVGLCWGSSNTKKWSSVLIVSPSLSHLLIARAINTFASKIRLKREEYNRLFLIIIH</sequence>
<proteinExistence type="predicted"/>
<comment type="caution">
    <text evidence="1">The sequence shown here is derived from an EMBL/GenBank/DDBJ whole genome shotgun (WGS) entry which is preliminary data.</text>
</comment>